<dbReference type="InterPro" id="IPR001223">
    <property type="entry name" value="Glyco_hydro18_cat"/>
</dbReference>
<feature type="chain" id="PRO_5047509922" evidence="3">
    <location>
        <begin position="27"/>
        <end position="749"/>
    </location>
</feature>
<protein>
    <submittedName>
        <fullName evidence="5">Glycosyl hydrolase family 18 protein</fullName>
    </submittedName>
</protein>
<dbReference type="EMBL" id="CP123443">
    <property type="protein sequence ID" value="WGK68490.1"/>
    <property type="molecule type" value="Genomic_DNA"/>
</dbReference>
<feature type="region of interest" description="Disordered" evidence="2">
    <location>
        <begin position="408"/>
        <end position="442"/>
    </location>
</feature>
<organism evidence="5 6">
    <name type="scientific">Candidatus Haliotispira prima</name>
    <dbReference type="NCBI Taxonomy" id="3034016"/>
    <lineage>
        <taxon>Bacteria</taxon>
        <taxon>Pseudomonadati</taxon>
        <taxon>Spirochaetota</taxon>
        <taxon>Spirochaetia</taxon>
        <taxon>Spirochaetales</taxon>
        <taxon>Spirochaetaceae</taxon>
        <taxon>Candidatus Haliotispira</taxon>
    </lineage>
</organism>
<feature type="region of interest" description="Disordered" evidence="2">
    <location>
        <begin position="35"/>
        <end position="54"/>
    </location>
</feature>
<evidence type="ECO:0000313" key="6">
    <source>
        <dbReference type="Proteomes" id="UP001228690"/>
    </source>
</evidence>
<dbReference type="Pfam" id="PF00704">
    <property type="entry name" value="Glyco_hydro_18"/>
    <property type="match status" value="1"/>
</dbReference>
<accession>A0ABY8MGP6</accession>
<reference evidence="5 6" key="1">
    <citation type="submission" date="2023-04" db="EMBL/GenBank/DDBJ databases">
        <title>Spirochaete genome identified in red abalone sample constitutes a novel genus.</title>
        <authorList>
            <person name="Sharma S.P."/>
            <person name="Purcell C.M."/>
            <person name="Hyde J.R."/>
            <person name="Severin A.J."/>
        </authorList>
    </citation>
    <scope>NUCLEOTIDE SEQUENCE [LARGE SCALE GENOMIC DNA]</scope>
    <source>
        <strain evidence="5 6">SP-2023</strain>
    </source>
</reference>
<dbReference type="InterPro" id="IPR003610">
    <property type="entry name" value="CBM5/12"/>
</dbReference>
<dbReference type="SUPFAM" id="SSF51445">
    <property type="entry name" value="(Trans)glycosidases"/>
    <property type="match status" value="1"/>
</dbReference>
<feature type="signal peptide" evidence="3">
    <location>
        <begin position="1"/>
        <end position="26"/>
    </location>
</feature>
<dbReference type="PROSITE" id="PS51910">
    <property type="entry name" value="GH18_2"/>
    <property type="match status" value="1"/>
</dbReference>
<feature type="domain" description="GH18" evidence="4">
    <location>
        <begin position="58"/>
        <end position="401"/>
    </location>
</feature>
<keyword evidence="1 5" id="KW-0378">Hydrolase</keyword>
<dbReference type="InterPro" id="IPR017853">
    <property type="entry name" value="GH"/>
</dbReference>
<keyword evidence="3" id="KW-0732">Signal</keyword>
<evidence type="ECO:0000313" key="5">
    <source>
        <dbReference type="EMBL" id="WGK68490.1"/>
    </source>
</evidence>
<dbReference type="Gene3D" id="3.20.20.80">
    <property type="entry name" value="Glycosidases"/>
    <property type="match status" value="1"/>
</dbReference>
<dbReference type="InterPro" id="IPR036573">
    <property type="entry name" value="CBM_sf_5/12"/>
</dbReference>
<evidence type="ECO:0000256" key="3">
    <source>
        <dbReference type="SAM" id="SignalP"/>
    </source>
</evidence>
<sequence length="749" mass="82030">MLVKKQLWLRAIMLGLFLVLLSCDVAVDKAATGKNSLSKGSVWNGKQTPRTPQSTSKAITIGYYPSWTLGWVPASGETTLSKLPGYVTHVIFSFAKANMRYTKGSYDISRTGIQSDSSAGNRLAHSIELLRAKGTKVVLSLGGEAYWRVPANYTDIHYDEIKDLVDDYGFDGIDWDYEPQSGFALMSDPTYRNYLITYIRESRKVMPKSENYLIMTAPPGVGALGGSVSDDINSDFPYSSRGTYGGINAQGGSSTEASGLFNFGSTGTMIPVLQADGSVPGKKIGHDLDLVAYQSYNTGAALLSDPVGNGRMIMYRAWLYYAKQYGFALAHGTHVPPEPWKNLYVHTPQEMGKMSKYVADRNASDGRADGIMIWQLLMKHPQGVHNGISYLKIASDILGGADPNTYDYGPVKTETNSNPDSKVPETGTPGSEKITSSYTPTDKSLRPYDAEAVYNEGGYLVSYQGSIYENSWWSQGDTPGESLTVDGSPSPWVKKVDVTANPEVSGDSPSLRAELLEAEKRKLEEEIEAAKRREDGSYSAWSSTTVYSTFGTIVLYEGAYYRLQYWSKDEQPNNPDSLTDYAWLSLGATLSDDDIVATGKMVLLSEISNPNLDKIRERAKAAALAAVPITVKFSKDADDPGEWVATVPYDGEGYFVLYSGKLYKSRWYADIGDIPGANAWGSWIEVETGGDLALRPGADNKKAWSATVVYPGADYYVTYEGVTYKSRWYANEGEIPSATSSVWEVVASE</sequence>
<dbReference type="Gene3D" id="2.10.10.20">
    <property type="entry name" value="Carbohydrate-binding module superfamily 5/12"/>
    <property type="match status" value="4"/>
</dbReference>
<dbReference type="SMART" id="SM00495">
    <property type="entry name" value="ChtBD3"/>
    <property type="match status" value="4"/>
</dbReference>
<keyword evidence="6" id="KW-1185">Reference proteome</keyword>
<dbReference type="Proteomes" id="UP001228690">
    <property type="component" value="Chromosome"/>
</dbReference>
<name>A0ABY8MGP6_9SPIO</name>
<feature type="compositionally biased region" description="Polar residues" evidence="2">
    <location>
        <begin position="433"/>
        <end position="442"/>
    </location>
</feature>
<dbReference type="SUPFAM" id="SSF51055">
    <property type="entry name" value="Carbohydrate binding domain"/>
    <property type="match status" value="3"/>
</dbReference>
<dbReference type="RefSeq" id="WP_326926674.1">
    <property type="nucleotide sequence ID" value="NZ_CP123443.1"/>
</dbReference>
<dbReference type="CDD" id="cd12215">
    <property type="entry name" value="ChiC_BD"/>
    <property type="match status" value="3"/>
</dbReference>
<dbReference type="GO" id="GO:0016787">
    <property type="term" value="F:hydrolase activity"/>
    <property type="evidence" value="ECO:0007669"/>
    <property type="project" value="UniProtKB-KW"/>
</dbReference>
<gene>
    <name evidence="5" type="ORF">P0082_08360</name>
</gene>
<proteinExistence type="predicted"/>
<evidence type="ECO:0000256" key="1">
    <source>
        <dbReference type="ARBA" id="ARBA00022801"/>
    </source>
</evidence>
<dbReference type="PROSITE" id="PS51257">
    <property type="entry name" value="PROKAR_LIPOPROTEIN"/>
    <property type="match status" value="1"/>
</dbReference>
<evidence type="ECO:0000256" key="2">
    <source>
        <dbReference type="SAM" id="MobiDB-lite"/>
    </source>
</evidence>
<evidence type="ECO:0000259" key="4">
    <source>
        <dbReference type="PROSITE" id="PS51910"/>
    </source>
</evidence>